<name>A0A8K1CLS1_PYTOL</name>
<evidence type="ECO:0000313" key="4">
    <source>
        <dbReference type="Proteomes" id="UP000794436"/>
    </source>
</evidence>
<dbReference type="AlphaFoldDB" id="A0A8K1CLS1"/>
<evidence type="ECO:0000259" key="2">
    <source>
        <dbReference type="PROSITE" id="PS51083"/>
    </source>
</evidence>
<evidence type="ECO:0000313" key="3">
    <source>
        <dbReference type="EMBL" id="TMW65842.1"/>
    </source>
</evidence>
<dbReference type="Pfam" id="PF04438">
    <property type="entry name" value="zf-HIT"/>
    <property type="match status" value="1"/>
</dbReference>
<reference evidence="3" key="1">
    <citation type="submission" date="2019-03" db="EMBL/GenBank/DDBJ databases">
        <title>Long read genome sequence of the mycoparasitic Pythium oligandrum ATCC 38472 isolated from sugarbeet rhizosphere.</title>
        <authorList>
            <person name="Gaulin E."/>
        </authorList>
    </citation>
    <scope>NUCLEOTIDE SEQUENCE</scope>
    <source>
        <strain evidence="3">ATCC 38472_TT</strain>
    </source>
</reference>
<comment type="caution">
    <text evidence="3">The sequence shown here is derived from an EMBL/GenBank/DDBJ whole genome shotgun (WGS) entry which is preliminary data.</text>
</comment>
<sequence length="439" mass="49529">MERVPIRLGRLRTTVTDATPSSRVDIQLHDDHSESPVIRVATAARVCRVCSQNEARYTCPRCNMPYCSVVCYRTHGEGCTEQFYQEHVASEIALQERVTVREDPKAQRQREARSMLDRVKEFQDEMAEVTEGLDVDATAERLERLMLMSEGDLSLDCLTEEEQARFLADVAAGRLSKFIVPWEPWWLMAASKYESETSARRRALIQEVEGQGDDQSVLDSDDEENVEEAMVIDTVKFPAAIFTRAIEKTMPTTLDAIVRGPVAPSLVYHLVEILFAYALTMRTFNGDPQQDAEDASLTLLAASDVLNEDARFSSLESVFQNCLEKRSISGAQQAATNALVLSDAVVMLQHRVFVLDALTDAMAIIRAAESDLHHKTPSKKRLSKEERAMSKRLLAVERKLDFFRIWRHHTINHKDLLAVSSSLNTMCESLGRSLDNMIM</sequence>
<dbReference type="Gene3D" id="3.30.60.190">
    <property type="match status" value="1"/>
</dbReference>
<dbReference type="Proteomes" id="UP000794436">
    <property type="component" value="Unassembled WGS sequence"/>
</dbReference>
<accession>A0A8K1CLS1</accession>
<dbReference type="PANTHER" id="PTHR15555">
    <property type="entry name" value="ZINC FINGER HIT DOMAIN CONTAINING PROTEIN 2 PROTEIN FON -RELATED"/>
    <property type="match status" value="1"/>
</dbReference>
<dbReference type="EMBL" id="SPLM01000036">
    <property type="protein sequence ID" value="TMW65842.1"/>
    <property type="molecule type" value="Genomic_DNA"/>
</dbReference>
<keyword evidence="1" id="KW-0863">Zinc-finger</keyword>
<keyword evidence="4" id="KW-1185">Reference proteome</keyword>
<dbReference type="PROSITE" id="PS51083">
    <property type="entry name" value="ZF_HIT"/>
    <property type="match status" value="1"/>
</dbReference>
<dbReference type="SUPFAM" id="SSF144232">
    <property type="entry name" value="HIT/MYND zinc finger-like"/>
    <property type="match status" value="1"/>
</dbReference>
<protein>
    <recommendedName>
        <fullName evidence="2">HIT-type domain-containing protein</fullName>
    </recommendedName>
</protein>
<dbReference type="OrthoDB" id="18412at2759"/>
<dbReference type="GO" id="GO:0008270">
    <property type="term" value="F:zinc ion binding"/>
    <property type="evidence" value="ECO:0007669"/>
    <property type="project" value="UniProtKB-UniRule"/>
</dbReference>
<proteinExistence type="predicted"/>
<evidence type="ECO:0000256" key="1">
    <source>
        <dbReference type="PROSITE-ProRule" id="PRU00453"/>
    </source>
</evidence>
<gene>
    <name evidence="3" type="ORF">Poli38472_003607</name>
</gene>
<keyword evidence="1" id="KW-0862">Zinc</keyword>
<dbReference type="PANTHER" id="PTHR15555:SF0">
    <property type="entry name" value="ZINC FINGER HIT DOMAIN-CONTAINING PROTEIN 2"/>
    <property type="match status" value="1"/>
</dbReference>
<dbReference type="InterPro" id="IPR007529">
    <property type="entry name" value="Znf_HIT"/>
</dbReference>
<organism evidence="3 4">
    <name type="scientific">Pythium oligandrum</name>
    <name type="common">Mycoparasitic fungus</name>
    <dbReference type="NCBI Taxonomy" id="41045"/>
    <lineage>
        <taxon>Eukaryota</taxon>
        <taxon>Sar</taxon>
        <taxon>Stramenopiles</taxon>
        <taxon>Oomycota</taxon>
        <taxon>Peronosporomycetes</taxon>
        <taxon>Pythiales</taxon>
        <taxon>Pythiaceae</taxon>
        <taxon>Pythium</taxon>
    </lineage>
</organism>
<dbReference type="CDD" id="cd23024">
    <property type="entry name" value="zf-HIT_ZNHIT2-3"/>
    <property type="match status" value="1"/>
</dbReference>
<keyword evidence="1" id="KW-0479">Metal-binding</keyword>
<dbReference type="InterPro" id="IPR039646">
    <property type="entry name" value="ZNHIT2"/>
</dbReference>
<feature type="domain" description="HIT-type" evidence="2">
    <location>
        <begin position="47"/>
        <end position="79"/>
    </location>
</feature>